<accession>A0A9R1KN44</accession>
<reference evidence="1" key="2">
    <citation type="submission" date="2020-03" db="EMBL/GenBank/DDBJ databases">
        <title>The second near-complete assembly of the hexaploid bread wheat (Triticum aestivum) genome.</title>
        <authorList>
            <person name="Zimin A.V."/>
            <person name="Puiu D."/>
            <person name="Shumante A."/>
            <person name="Alonge M."/>
            <person name="Salzberg S.L."/>
        </authorList>
    </citation>
    <scope>NUCLEOTIDE SEQUENCE</scope>
    <source>
        <tissue evidence="1">Leaf</tissue>
    </source>
</reference>
<dbReference type="Proteomes" id="UP000815260">
    <property type="component" value="Chromosome 5A"/>
</dbReference>
<gene>
    <name evidence="1" type="ORF">CFC21_066998</name>
</gene>
<reference evidence="1" key="1">
    <citation type="journal article" date="2017" name="Gigascience">
        <title>The first near-complete assembly of the hexaploid bread wheat genome, Triticum aestivum.</title>
        <authorList>
            <person name="Zimin A.V."/>
            <person name="Puiu D."/>
            <person name="Hall R."/>
            <person name="Kingan S."/>
            <person name="Clavijo B.J."/>
            <person name="Salzberg S.L."/>
        </authorList>
    </citation>
    <scope>NUCLEOTIDE SEQUENCE</scope>
    <source>
        <tissue evidence="1">Leaf</tissue>
    </source>
</reference>
<proteinExistence type="predicted"/>
<sequence>MDNYKNIPQFLYGLSPSQMEMFKTDDNPYNRQSKKVTEV</sequence>
<dbReference type="EMBL" id="CM022223">
    <property type="protein sequence ID" value="KAF7060191.1"/>
    <property type="molecule type" value="Genomic_DNA"/>
</dbReference>
<protein>
    <submittedName>
        <fullName evidence="1">Uncharacterized protein</fullName>
    </submittedName>
</protein>
<name>A0A9R1KN44_WHEAT</name>
<feature type="non-terminal residue" evidence="1">
    <location>
        <position position="39"/>
    </location>
</feature>
<feature type="non-terminal residue" evidence="1">
    <location>
        <position position="1"/>
    </location>
</feature>
<organism evidence="1">
    <name type="scientific">Triticum aestivum</name>
    <name type="common">Wheat</name>
    <dbReference type="NCBI Taxonomy" id="4565"/>
    <lineage>
        <taxon>Eukaryota</taxon>
        <taxon>Viridiplantae</taxon>
        <taxon>Streptophyta</taxon>
        <taxon>Embryophyta</taxon>
        <taxon>Tracheophyta</taxon>
        <taxon>Spermatophyta</taxon>
        <taxon>Magnoliopsida</taxon>
        <taxon>Liliopsida</taxon>
        <taxon>Poales</taxon>
        <taxon>Poaceae</taxon>
        <taxon>BOP clade</taxon>
        <taxon>Pooideae</taxon>
        <taxon>Triticodae</taxon>
        <taxon>Triticeae</taxon>
        <taxon>Triticinae</taxon>
        <taxon>Triticum</taxon>
    </lineage>
</organism>
<dbReference type="AlphaFoldDB" id="A0A9R1KN44"/>
<dbReference type="OrthoDB" id="1741846at2759"/>
<evidence type="ECO:0000313" key="1">
    <source>
        <dbReference type="EMBL" id="KAF7060191.1"/>
    </source>
</evidence>
<comment type="caution">
    <text evidence="1">The sequence shown here is derived from an EMBL/GenBank/DDBJ whole genome shotgun (WGS) entry which is preliminary data.</text>
</comment>